<organism evidence="1 2">
    <name type="scientific">Aphis craccivora</name>
    <name type="common">Cowpea aphid</name>
    <dbReference type="NCBI Taxonomy" id="307492"/>
    <lineage>
        <taxon>Eukaryota</taxon>
        <taxon>Metazoa</taxon>
        <taxon>Ecdysozoa</taxon>
        <taxon>Arthropoda</taxon>
        <taxon>Hexapoda</taxon>
        <taxon>Insecta</taxon>
        <taxon>Pterygota</taxon>
        <taxon>Neoptera</taxon>
        <taxon>Paraneoptera</taxon>
        <taxon>Hemiptera</taxon>
        <taxon>Sternorrhyncha</taxon>
        <taxon>Aphidomorpha</taxon>
        <taxon>Aphidoidea</taxon>
        <taxon>Aphididae</taxon>
        <taxon>Aphidini</taxon>
        <taxon>Aphis</taxon>
        <taxon>Aphis</taxon>
    </lineage>
</organism>
<dbReference type="SUPFAM" id="SSF53098">
    <property type="entry name" value="Ribonuclease H-like"/>
    <property type="match status" value="1"/>
</dbReference>
<dbReference type="Gene3D" id="3.30.420.10">
    <property type="entry name" value="Ribonuclease H-like superfamily/Ribonuclease H"/>
    <property type="match status" value="1"/>
</dbReference>
<proteinExistence type="predicted"/>
<keyword evidence="2" id="KW-1185">Reference proteome</keyword>
<dbReference type="AlphaFoldDB" id="A0A6G0YA78"/>
<dbReference type="InterPro" id="IPR012337">
    <property type="entry name" value="RNaseH-like_sf"/>
</dbReference>
<dbReference type="Proteomes" id="UP000478052">
    <property type="component" value="Unassembled WGS sequence"/>
</dbReference>
<gene>
    <name evidence="1" type="ORF">FWK35_00012075</name>
</gene>
<dbReference type="GO" id="GO:0003676">
    <property type="term" value="F:nucleic acid binding"/>
    <property type="evidence" value="ECO:0007669"/>
    <property type="project" value="InterPro"/>
</dbReference>
<reference evidence="1 2" key="1">
    <citation type="submission" date="2019-08" db="EMBL/GenBank/DDBJ databases">
        <title>Whole genome of Aphis craccivora.</title>
        <authorList>
            <person name="Voronova N.V."/>
            <person name="Shulinski R.S."/>
            <person name="Bandarenka Y.V."/>
            <person name="Zhorov D.G."/>
            <person name="Warner D."/>
        </authorList>
    </citation>
    <scope>NUCLEOTIDE SEQUENCE [LARGE SCALE GENOMIC DNA]</scope>
    <source>
        <strain evidence="1">180601</strain>
        <tissue evidence="1">Whole Body</tissue>
    </source>
</reference>
<accession>A0A6G0YA78</accession>
<dbReference type="PANTHER" id="PTHR31511">
    <property type="entry name" value="PROTEIN CBG23764"/>
    <property type="match status" value="1"/>
</dbReference>
<comment type="caution">
    <text evidence="1">The sequence shown here is derived from an EMBL/GenBank/DDBJ whole genome shotgun (WGS) entry which is preliminary data.</text>
</comment>
<name>A0A6G0YA78_APHCR</name>
<dbReference type="OrthoDB" id="6600976at2759"/>
<evidence type="ECO:0000313" key="2">
    <source>
        <dbReference type="Proteomes" id="UP000478052"/>
    </source>
</evidence>
<protein>
    <submittedName>
        <fullName evidence="1">DNA pol B 2 domain-containing protein</fullName>
    </submittedName>
</protein>
<dbReference type="InterPro" id="IPR036397">
    <property type="entry name" value="RNaseH_sf"/>
</dbReference>
<dbReference type="PANTHER" id="PTHR31511:SF12">
    <property type="entry name" value="RHO TERMINATION FACTOR N-TERMINAL DOMAIN-CONTAINING PROTEIN"/>
    <property type="match status" value="1"/>
</dbReference>
<dbReference type="EMBL" id="VUJU01005238">
    <property type="protein sequence ID" value="KAF0751850.1"/>
    <property type="molecule type" value="Genomic_DNA"/>
</dbReference>
<evidence type="ECO:0000313" key="1">
    <source>
        <dbReference type="EMBL" id="KAF0751850.1"/>
    </source>
</evidence>
<sequence length="440" mass="51151">MMKFVWQPWTISKKKCKMITQAFFKKKKKNYTTSSVNGKLVSTANTLSAARSKKKRIPIFFPIPWFCRNLSIQTRTIVWYYTKNTGDIKNYTDFLRSLKSDLKQILKARLQEHPIKFNYSKSLKRYFGDNTGAFVKLLNENETYASRGSGFTLESIDELLLPIYKYMPIGGLSYIQLPAFIDRKRATINPQSLDQQCFKWAIPREACNGIDHNHLTGKFRQTLCSKFNLELQQPKFLPVFFHNLSNYDSHFIITELGFDTASISVILNCEEKYISLTKHISSKFTIRFIDTFRFMASSLSSVIKNLITQHFENFRETAKHCVREDTPLVTRKAVYPYTDSWGKLHVSCFPRKEELYSALTESGIKEEDFEHAKAVWDNLKCKTLGEYSDLYLKIDVLLLADVFENFLDLCMYTNNLDAAHYYTAPGLSFDAMLKYTGQKL</sequence>